<feature type="compositionally biased region" description="Acidic residues" evidence="1">
    <location>
        <begin position="127"/>
        <end position="140"/>
    </location>
</feature>
<accession>A0A158R2V6</accession>
<reference evidence="4" key="1">
    <citation type="submission" date="2016-04" db="UniProtKB">
        <authorList>
            <consortium name="WormBaseParasite"/>
        </authorList>
    </citation>
    <scope>IDENTIFICATION</scope>
</reference>
<evidence type="ECO:0000313" key="3">
    <source>
        <dbReference type="Proteomes" id="UP000271162"/>
    </source>
</evidence>
<name>A0A158R2V6_NIPBR</name>
<reference evidence="2 3" key="2">
    <citation type="submission" date="2018-11" db="EMBL/GenBank/DDBJ databases">
        <authorList>
            <consortium name="Pathogen Informatics"/>
        </authorList>
    </citation>
    <scope>NUCLEOTIDE SEQUENCE [LARGE SCALE GENOMIC DNA]</scope>
</reference>
<organism evidence="4">
    <name type="scientific">Nippostrongylus brasiliensis</name>
    <name type="common">Rat hookworm</name>
    <dbReference type="NCBI Taxonomy" id="27835"/>
    <lineage>
        <taxon>Eukaryota</taxon>
        <taxon>Metazoa</taxon>
        <taxon>Ecdysozoa</taxon>
        <taxon>Nematoda</taxon>
        <taxon>Chromadorea</taxon>
        <taxon>Rhabditida</taxon>
        <taxon>Rhabditina</taxon>
        <taxon>Rhabditomorpha</taxon>
        <taxon>Strongyloidea</taxon>
        <taxon>Heligmosomidae</taxon>
        <taxon>Nippostrongylus</taxon>
    </lineage>
</organism>
<dbReference type="WBParaSite" id="NBR_0001694101-mRNA-1">
    <property type="protein sequence ID" value="NBR_0001694101-mRNA-1"/>
    <property type="gene ID" value="NBR_0001694101"/>
</dbReference>
<dbReference type="AlphaFoldDB" id="A0A158R2V6"/>
<gene>
    <name evidence="2" type="ORF">NBR_LOCUS16942</name>
</gene>
<dbReference type="EMBL" id="UYSL01022478">
    <property type="protein sequence ID" value="VDL80555.1"/>
    <property type="molecule type" value="Genomic_DNA"/>
</dbReference>
<evidence type="ECO:0000313" key="2">
    <source>
        <dbReference type="EMBL" id="VDL80555.1"/>
    </source>
</evidence>
<sequence length="614" mass="72633">MVVAVRLGSSKYVTEHLRAFIEERFLMYFGPNDEGFVRELSAEEEEEQQFLIDNSRFLSRVILRMNNFDPDKYNDRLQNYHMMAKDSVFQMKRAMRDKELDEMNKIRQDMFRRMREERMQRIRDGEESSDDDLDDVDDEEQARRRLEEDFEEMLVSFAKNMEVEAPEGRQPVDKQGNEDKIDVQEIVTYDWAKPLFTEPDEAVTVGEKRSFDFFDDAPPPPKSCLRRTGQLLTDMDQFAMTEKERIKWREELERYCSKKKRVRFKADLSCNAPLDVEFVMLMAIEAYVYAHEFDDAENRCRFYSRPLDYDGMIRNAQALLNQLRDACPEALYAVHPPNFLRTDIRESKVPSGIHLPVVPGKRVLQVMPMSRELRAYLLSRFRVDMRACREDRAGISLVRHMDAPVMVAGILFLSDSLMQVVAPEKLTNTVLQCFESTQGVEDILAVIERCSYDELDIRHCVITWGHDLVVYHRRDAVLAAARSLAVFFHVHAAFERKRKMFEQEGYRRRKPPQFWILTIPEVGDFAPSFKIVNGIIRSLFIDHAYFRVLDWAAETELYKEERRKSPYTKAAVESRLTQLFDLCRRELDLTYFRYNDQKLRERKISYERLDYDEG</sequence>
<evidence type="ECO:0000256" key="1">
    <source>
        <dbReference type="SAM" id="MobiDB-lite"/>
    </source>
</evidence>
<feature type="region of interest" description="Disordered" evidence="1">
    <location>
        <begin position="120"/>
        <end position="141"/>
    </location>
</feature>
<evidence type="ECO:0000313" key="4">
    <source>
        <dbReference type="WBParaSite" id="NBR_0001694101-mRNA-1"/>
    </source>
</evidence>
<keyword evidence="3" id="KW-1185">Reference proteome</keyword>
<proteinExistence type="predicted"/>
<dbReference type="Proteomes" id="UP000271162">
    <property type="component" value="Unassembled WGS sequence"/>
</dbReference>
<protein>
    <submittedName>
        <fullName evidence="4">Spt6_N domain-containing protein</fullName>
    </submittedName>
</protein>